<gene>
    <name evidence="1" type="ORF">A2570_01855</name>
</gene>
<evidence type="ECO:0008006" key="3">
    <source>
        <dbReference type="Google" id="ProtNLM"/>
    </source>
</evidence>
<accession>A0A1G1XK82</accession>
<dbReference type="CDD" id="cd00865">
    <property type="entry name" value="PEBP_bact_arch"/>
    <property type="match status" value="1"/>
</dbReference>
<evidence type="ECO:0000313" key="1">
    <source>
        <dbReference type="EMBL" id="OGY40439.1"/>
    </source>
</evidence>
<dbReference type="AlphaFoldDB" id="A0A1G1XK82"/>
<dbReference type="STRING" id="1797529.A2570_01855"/>
<dbReference type="InterPro" id="IPR036610">
    <property type="entry name" value="PEBP-like_sf"/>
</dbReference>
<dbReference type="EMBL" id="MHHY01000008">
    <property type="protein sequence ID" value="OGY40439.1"/>
    <property type="molecule type" value="Genomic_DNA"/>
</dbReference>
<dbReference type="PANTHER" id="PTHR30289">
    <property type="entry name" value="UNCHARACTERIZED PROTEIN YBCL-RELATED"/>
    <property type="match status" value="1"/>
</dbReference>
<name>A0A1G1XK82_9BACT</name>
<dbReference type="PANTHER" id="PTHR30289:SF1">
    <property type="entry name" value="PEBP (PHOSPHATIDYLETHANOLAMINE-BINDING PROTEIN) FAMILY PROTEIN"/>
    <property type="match status" value="1"/>
</dbReference>
<protein>
    <recommendedName>
        <fullName evidence="3">Phosphatidylethanolamine-binding protein</fullName>
    </recommendedName>
</protein>
<evidence type="ECO:0000313" key="2">
    <source>
        <dbReference type="Proteomes" id="UP000178570"/>
    </source>
</evidence>
<sequence>MLKFFSPAFYDGEKMPSVHTCDGININPPLQISGVDSKAKSMILAVDDPDAPAGTWTHWVVFNIPPDVSYVAEGQNPPGVIGVNSWGETRYNGPCPPFGQHRYFFKLYVLDCLLDLSEGASKHEVEKAMIGHVVDRSEFIGIYGR</sequence>
<dbReference type="InterPro" id="IPR008914">
    <property type="entry name" value="PEBP"/>
</dbReference>
<dbReference type="InterPro" id="IPR005247">
    <property type="entry name" value="YbhB_YbcL/LppC-like"/>
</dbReference>
<dbReference type="Pfam" id="PF01161">
    <property type="entry name" value="PBP"/>
    <property type="match status" value="1"/>
</dbReference>
<reference evidence="1 2" key="1">
    <citation type="journal article" date="2016" name="Nat. Commun.">
        <title>Thousands of microbial genomes shed light on interconnected biogeochemical processes in an aquifer system.</title>
        <authorList>
            <person name="Anantharaman K."/>
            <person name="Brown C.T."/>
            <person name="Hug L.A."/>
            <person name="Sharon I."/>
            <person name="Castelle C.J."/>
            <person name="Probst A.J."/>
            <person name="Thomas B.C."/>
            <person name="Singh A."/>
            <person name="Wilkins M.J."/>
            <person name="Karaoz U."/>
            <person name="Brodie E.L."/>
            <person name="Williams K.H."/>
            <person name="Hubbard S.S."/>
            <person name="Banfield J.F."/>
        </authorList>
    </citation>
    <scope>NUCLEOTIDE SEQUENCE [LARGE SCALE GENOMIC DNA]</scope>
</reference>
<dbReference type="SUPFAM" id="SSF49777">
    <property type="entry name" value="PEBP-like"/>
    <property type="match status" value="1"/>
</dbReference>
<proteinExistence type="predicted"/>
<organism evidence="1 2">
    <name type="scientific">Candidatus Brennerbacteria bacterium RIFOXYD1_FULL_41_16</name>
    <dbReference type="NCBI Taxonomy" id="1797529"/>
    <lineage>
        <taxon>Bacteria</taxon>
        <taxon>Candidatus Brenneribacteriota</taxon>
    </lineage>
</organism>
<dbReference type="NCBIfam" id="TIGR00481">
    <property type="entry name" value="YbhB/YbcL family Raf kinase inhibitor-like protein"/>
    <property type="match status" value="1"/>
</dbReference>
<dbReference type="Gene3D" id="3.90.280.10">
    <property type="entry name" value="PEBP-like"/>
    <property type="match status" value="1"/>
</dbReference>
<comment type="caution">
    <text evidence="1">The sequence shown here is derived from an EMBL/GenBank/DDBJ whole genome shotgun (WGS) entry which is preliminary data.</text>
</comment>
<dbReference type="Proteomes" id="UP000178570">
    <property type="component" value="Unassembled WGS sequence"/>
</dbReference>